<dbReference type="PANTHER" id="PTHR31102:SF1">
    <property type="entry name" value="CATION_H+ EXCHANGER DOMAIN-CONTAINING PROTEIN"/>
    <property type="match status" value="1"/>
</dbReference>
<keyword evidence="3 6" id="KW-0812">Transmembrane</keyword>
<dbReference type="Pfam" id="PF00999">
    <property type="entry name" value="Na_H_Exchanger"/>
    <property type="match status" value="1"/>
</dbReference>
<dbReference type="InterPro" id="IPR051843">
    <property type="entry name" value="CPA1_transporter"/>
</dbReference>
<evidence type="ECO:0000256" key="6">
    <source>
        <dbReference type="SAM" id="Phobius"/>
    </source>
</evidence>
<sequence length="530" mass="58484">MHCVARLHNTLHNFFNNREINSITTTILIFISLYISIITLLGENFLNPLADHGPVTTSDDVTVRSIFIIFILLIAGIFAAKLSKLLKIPPLFGCLALGIVIRNITVFEQFFTIPPFLETMIRKVALVNIVIRWGLATDVRFLYENAVMPVTIGLVTAIGEIIAVTIASYFILNISFVMSIFCALILVTVSPAVTVPAMINFKEKNLGSLKRVPENVLAICCVDNLFCVVVFMVLSSIIFTDGTKNWSTKLVNENKYSAPIATTILLNAGTIVFGIIGGGILGWVLWRFPRSDAPHTQFARITLLGAVSIALIIGTYLIKYSCSGFIAALILSAMCAMQWKSDNKDKLECVESTYKYVWDCFALPLLFICLGLKFDCSTLTWELVFLCIAVIAIGLLVRTILTMLVTLSSHINFKEQIVVSLSLLPRATFQADLAPTLLVMAAPFPAMAQEAALIMKAAILSVLVTAPIFDILLNLVGSKCLTAYDPQDSPVAEKNFAKSYINGEHVDETIYAARPKTYSEYRSETLVERY</sequence>
<reference evidence="9" key="1">
    <citation type="submission" date="2010-08" db="EMBL/GenBank/DDBJ databases">
        <authorList>
            <consortium name="Caenorhabditis japonica Sequencing Consortium"/>
            <person name="Wilson R.K."/>
        </authorList>
    </citation>
    <scope>NUCLEOTIDE SEQUENCE [LARGE SCALE GENOMIC DNA]</scope>
    <source>
        <strain evidence="9">DF5081</strain>
    </source>
</reference>
<dbReference type="InterPro" id="IPR006153">
    <property type="entry name" value="Cation/H_exchanger_TM"/>
</dbReference>
<evidence type="ECO:0000256" key="1">
    <source>
        <dbReference type="ARBA" id="ARBA00004141"/>
    </source>
</evidence>
<proteinExistence type="inferred from homology"/>
<feature type="transmembrane region" description="Helical" evidence="6">
    <location>
        <begin position="176"/>
        <end position="195"/>
    </location>
</feature>
<feature type="domain" description="Cation/H+ exchanger transmembrane" evidence="7">
    <location>
        <begin position="70"/>
        <end position="472"/>
    </location>
</feature>
<evidence type="ECO:0000313" key="8">
    <source>
        <dbReference type="EnsemblMetazoa" id="CJA02207b.1"/>
    </source>
</evidence>
<dbReference type="GO" id="GO:0015297">
    <property type="term" value="F:antiporter activity"/>
    <property type="evidence" value="ECO:0007669"/>
    <property type="project" value="InterPro"/>
</dbReference>
<dbReference type="OMA" id="PHTQFAR"/>
<feature type="transmembrane region" description="Helical" evidence="6">
    <location>
        <begin position="20"/>
        <end position="41"/>
    </location>
</feature>
<evidence type="ECO:0000256" key="4">
    <source>
        <dbReference type="ARBA" id="ARBA00022989"/>
    </source>
</evidence>
<feature type="transmembrane region" description="Helical" evidence="6">
    <location>
        <begin position="61"/>
        <end position="79"/>
    </location>
</feature>
<dbReference type="GO" id="GO:0016020">
    <property type="term" value="C:membrane"/>
    <property type="evidence" value="ECO:0007669"/>
    <property type="project" value="UniProtKB-SubCell"/>
</dbReference>
<dbReference type="GO" id="GO:1902600">
    <property type="term" value="P:proton transmembrane transport"/>
    <property type="evidence" value="ECO:0007669"/>
    <property type="project" value="InterPro"/>
</dbReference>
<comment type="subcellular location">
    <subcellularLocation>
        <location evidence="1">Membrane</location>
        <topology evidence="1">Multi-pass membrane protein</topology>
    </subcellularLocation>
</comment>
<feature type="transmembrane region" description="Helical" evidence="6">
    <location>
        <begin position="298"/>
        <end position="318"/>
    </location>
</feature>
<evidence type="ECO:0000256" key="3">
    <source>
        <dbReference type="ARBA" id="ARBA00022692"/>
    </source>
</evidence>
<accession>A0A8R1HHZ6</accession>
<protein>
    <submittedName>
        <fullName evidence="8">Na_H_Exchanger domain-containing protein</fullName>
    </submittedName>
</protein>
<evidence type="ECO:0000256" key="5">
    <source>
        <dbReference type="ARBA" id="ARBA00023136"/>
    </source>
</evidence>
<keyword evidence="4 6" id="KW-1133">Transmembrane helix</keyword>
<evidence type="ECO:0000256" key="2">
    <source>
        <dbReference type="ARBA" id="ARBA00007367"/>
    </source>
</evidence>
<feature type="transmembrane region" description="Helical" evidence="6">
    <location>
        <begin position="216"/>
        <end position="240"/>
    </location>
</feature>
<reference evidence="8" key="2">
    <citation type="submission" date="2022-06" db="UniProtKB">
        <authorList>
            <consortium name="EnsemblMetazoa"/>
        </authorList>
    </citation>
    <scope>IDENTIFICATION</scope>
    <source>
        <strain evidence="8">DF5081</strain>
    </source>
</reference>
<evidence type="ECO:0000259" key="7">
    <source>
        <dbReference type="Pfam" id="PF00999"/>
    </source>
</evidence>
<name>A0A8R1HHZ6_CAEJA</name>
<feature type="transmembrane region" description="Helical" evidence="6">
    <location>
        <begin position="260"/>
        <end position="286"/>
    </location>
</feature>
<evidence type="ECO:0000313" key="9">
    <source>
        <dbReference type="Proteomes" id="UP000005237"/>
    </source>
</evidence>
<dbReference type="AlphaFoldDB" id="A0A8R1HHZ6"/>
<dbReference type="PANTHER" id="PTHR31102">
    <property type="match status" value="1"/>
</dbReference>
<keyword evidence="9" id="KW-1185">Reference proteome</keyword>
<feature type="transmembrane region" description="Helical" evidence="6">
    <location>
        <begin position="453"/>
        <end position="473"/>
    </location>
</feature>
<feature type="transmembrane region" description="Helical" evidence="6">
    <location>
        <begin position="380"/>
        <end position="407"/>
    </location>
</feature>
<keyword evidence="5 6" id="KW-0472">Membrane</keyword>
<dbReference type="InterPro" id="IPR038770">
    <property type="entry name" value="Na+/solute_symporter_sf"/>
</dbReference>
<feature type="transmembrane region" description="Helical" evidence="6">
    <location>
        <begin position="91"/>
        <end position="112"/>
    </location>
</feature>
<dbReference type="Proteomes" id="UP000005237">
    <property type="component" value="Unassembled WGS sequence"/>
</dbReference>
<feature type="transmembrane region" description="Helical" evidence="6">
    <location>
        <begin position="150"/>
        <end position="170"/>
    </location>
</feature>
<dbReference type="EnsemblMetazoa" id="CJA02207b.1">
    <property type="protein sequence ID" value="CJA02207b.1"/>
    <property type="gene ID" value="WBGene00121411"/>
</dbReference>
<organism evidence="8 9">
    <name type="scientific">Caenorhabditis japonica</name>
    <dbReference type="NCBI Taxonomy" id="281687"/>
    <lineage>
        <taxon>Eukaryota</taxon>
        <taxon>Metazoa</taxon>
        <taxon>Ecdysozoa</taxon>
        <taxon>Nematoda</taxon>
        <taxon>Chromadorea</taxon>
        <taxon>Rhabditida</taxon>
        <taxon>Rhabditina</taxon>
        <taxon>Rhabditomorpha</taxon>
        <taxon>Rhabditoidea</taxon>
        <taxon>Rhabditidae</taxon>
        <taxon>Peloderinae</taxon>
        <taxon>Caenorhabditis</taxon>
    </lineage>
</organism>
<comment type="similarity">
    <text evidence="2">Belongs to the monovalent cation:proton antiporter 1 (CPA1) transporter (TC 2.A.36) family.</text>
</comment>
<dbReference type="Gene3D" id="1.20.1530.20">
    <property type="match status" value="1"/>
</dbReference>